<protein>
    <submittedName>
        <fullName evidence="2">Uncharacterized protein</fullName>
    </submittedName>
</protein>
<evidence type="ECO:0000313" key="2">
    <source>
        <dbReference type="EMBL" id="KFA87605.1"/>
    </source>
</evidence>
<name>A0A084SGM0_9BACT</name>
<reference evidence="2 3" key="1">
    <citation type="submission" date="2014-07" db="EMBL/GenBank/DDBJ databases">
        <title>Draft Genome Sequence of Gephyronic Acid Producer, Cystobacter violaceus Strain Cb vi76.</title>
        <authorList>
            <person name="Stevens D.C."/>
            <person name="Young J."/>
            <person name="Carmichael R."/>
            <person name="Tan J."/>
            <person name="Taylor R.E."/>
        </authorList>
    </citation>
    <scope>NUCLEOTIDE SEQUENCE [LARGE SCALE GENOMIC DNA]</scope>
    <source>
        <strain evidence="2 3">Cb vi76</strain>
    </source>
</reference>
<gene>
    <name evidence="2" type="ORF">Q664_47235</name>
</gene>
<dbReference type="AlphaFoldDB" id="A0A084SGM0"/>
<dbReference type="RefSeq" id="WP_043411959.1">
    <property type="nucleotide sequence ID" value="NZ_JPMI01000367.1"/>
</dbReference>
<organism evidence="2 3">
    <name type="scientific">Archangium violaceum Cb vi76</name>
    <dbReference type="NCBI Taxonomy" id="1406225"/>
    <lineage>
        <taxon>Bacteria</taxon>
        <taxon>Pseudomonadati</taxon>
        <taxon>Myxococcota</taxon>
        <taxon>Myxococcia</taxon>
        <taxon>Myxococcales</taxon>
        <taxon>Cystobacterineae</taxon>
        <taxon>Archangiaceae</taxon>
        <taxon>Archangium</taxon>
    </lineage>
</organism>
<feature type="region of interest" description="Disordered" evidence="1">
    <location>
        <begin position="89"/>
        <end position="126"/>
    </location>
</feature>
<feature type="compositionally biased region" description="Basic and acidic residues" evidence="1">
    <location>
        <begin position="18"/>
        <end position="34"/>
    </location>
</feature>
<feature type="region of interest" description="Disordered" evidence="1">
    <location>
        <begin position="1"/>
        <end position="75"/>
    </location>
</feature>
<comment type="caution">
    <text evidence="2">The sequence shown here is derived from an EMBL/GenBank/DDBJ whole genome shotgun (WGS) entry which is preliminary data.</text>
</comment>
<dbReference type="Proteomes" id="UP000028547">
    <property type="component" value="Unassembled WGS sequence"/>
</dbReference>
<accession>A0A084SGM0</accession>
<feature type="compositionally biased region" description="Basic and acidic residues" evidence="1">
    <location>
        <begin position="98"/>
        <end position="112"/>
    </location>
</feature>
<evidence type="ECO:0000256" key="1">
    <source>
        <dbReference type="SAM" id="MobiDB-lite"/>
    </source>
</evidence>
<evidence type="ECO:0000313" key="3">
    <source>
        <dbReference type="Proteomes" id="UP000028547"/>
    </source>
</evidence>
<feature type="compositionally biased region" description="Basic and acidic residues" evidence="1">
    <location>
        <begin position="59"/>
        <end position="70"/>
    </location>
</feature>
<dbReference type="EMBL" id="JPMI01000367">
    <property type="protein sequence ID" value="KFA87605.1"/>
    <property type="molecule type" value="Genomic_DNA"/>
</dbReference>
<sequence>MAKEEARSKGRAGAHEALAAEREPESHVFDKPATVREPAAPRVPQVQSPAGEAVIPLPGEERARASEARPETLQQAREATDALLQEILEEDFLNESPESQRAEPARPSREEDWPAELHSLPMPEQP</sequence>
<proteinExistence type="predicted"/>